<protein>
    <submittedName>
        <fullName evidence="2">Uncharacterized protein</fullName>
    </submittedName>
</protein>
<accession>A0A545U4U7</accession>
<comment type="caution">
    <text evidence="2">The sequence shown here is derived from an EMBL/GenBank/DDBJ whole genome shotgun (WGS) entry which is preliminary data.</text>
</comment>
<feature type="compositionally biased region" description="Polar residues" evidence="1">
    <location>
        <begin position="26"/>
        <end position="43"/>
    </location>
</feature>
<proteinExistence type="predicted"/>
<evidence type="ECO:0000256" key="1">
    <source>
        <dbReference type="SAM" id="MobiDB-lite"/>
    </source>
</evidence>
<reference evidence="2 3" key="1">
    <citation type="submission" date="2019-07" db="EMBL/GenBank/DDBJ databases">
        <title>Draft genome for Aliikangiella sp. M105.</title>
        <authorList>
            <person name="Wang G."/>
        </authorList>
    </citation>
    <scope>NUCLEOTIDE SEQUENCE [LARGE SCALE GENOMIC DNA]</scope>
    <source>
        <strain evidence="2 3">M105</strain>
    </source>
</reference>
<dbReference type="AlphaFoldDB" id="A0A545U4U7"/>
<gene>
    <name evidence="2" type="ORF">FLL46_23060</name>
</gene>
<dbReference type="RefSeq" id="WP_142934164.1">
    <property type="nucleotide sequence ID" value="NZ_ML660170.1"/>
</dbReference>
<sequence>MRFDDENKGRDLRRTTNAREIGKTPANLSQNTHSPESLRSSKAGQGAWPKIRLDEAKTAIIKHDTAGKFLLQVKNVGRKS</sequence>
<dbReference type="Proteomes" id="UP000315439">
    <property type="component" value="Unassembled WGS sequence"/>
</dbReference>
<dbReference type="EMBL" id="VIKS01000014">
    <property type="protein sequence ID" value="TQV84496.1"/>
    <property type="molecule type" value="Genomic_DNA"/>
</dbReference>
<organism evidence="2 3">
    <name type="scientific">Aliikangiella coralliicola</name>
    <dbReference type="NCBI Taxonomy" id="2592383"/>
    <lineage>
        <taxon>Bacteria</taxon>
        <taxon>Pseudomonadati</taxon>
        <taxon>Pseudomonadota</taxon>
        <taxon>Gammaproteobacteria</taxon>
        <taxon>Oceanospirillales</taxon>
        <taxon>Pleioneaceae</taxon>
        <taxon>Aliikangiella</taxon>
    </lineage>
</organism>
<keyword evidence="3" id="KW-1185">Reference proteome</keyword>
<name>A0A545U4U7_9GAMM</name>
<feature type="compositionally biased region" description="Basic and acidic residues" evidence="1">
    <location>
        <begin position="1"/>
        <end position="14"/>
    </location>
</feature>
<evidence type="ECO:0000313" key="2">
    <source>
        <dbReference type="EMBL" id="TQV84496.1"/>
    </source>
</evidence>
<feature type="region of interest" description="Disordered" evidence="1">
    <location>
        <begin position="1"/>
        <end position="49"/>
    </location>
</feature>
<evidence type="ECO:0000313" key="3">
    <source>
        <dbReference type="Proteomes" id="UP000315439"/>
    </source>
</evidence>